<dbReference type="InterPro" id="IPR017938">
    <property type="entry name" value="Riboflavin_synthase-like_b-brl"/>
</dbReference>
<keyword evidence="16" id="KW-1185">Reference proteome</keyword>
<keyword evidence="3" id="KW-0285">Flavoprotein</keyword>
<keyword evidence="12 13" id="KW-0472">Membrane</keyword>
<dbReference type="InterPro" id="IPR017927">
    <property type="entry name" value="FAD-bd_FR_type"/>
</dbReference>
<feature type="transmembrane region" description="Helical" evidence="13">
    <location>
        <begin position="151"/>
        <end position="168"/>
    </location>
</feature>
<dbReference type="Proteomes" id="UP000011760">
    <property type="component" value="Chromosome"/>
</dbReference>
<feature type="transmembrane region" description="Helical" evidence="13">
    <location>
        <begin position="38"/>
        <end position="59"/>
    </location>
</feature>
<evidence type="ECO:0000256" key="1">
    <source>
        <dbReference type="ARBA" id="ARBA00001974"/>
    </source>
</evidence>
<evidence type="ECO:0000256" key="3">
    <source>
        <dbReference type="ARBA" id="ARBA00022630"/>
    </source>
</evidence>
<evidence type="ECO:0000256" key="4">
    <source>
        <dbReference type="ARBA" id="ARBA00022692"/>
    </source>
</evidence>
<dbReference type="GO" id="GO:0050660">
    <property type="term" value="F:flavin adenine dinucleotide binding"/>
    <property type="evidence" value="ECO:0007669"/>
    <property type="project" value="TreeGrafter"/>
</dbReference>
<dbReference type="GO" id="GO:0051537">
    <property type="term" value="F:2 iron, 2 sulfur cluster binding"/>
    <property type="evidence" value="ECO:0007669"/>
    <property type="project" value="UniProtKB-KW"/>
</dbReference>
<feature type="transmembrane region" description="Helical" evidence="13">
    <location>
        <begin position="119"/>
        <end position="139"/>
    </location>
</feature>
<dbReference type="GO" id="GO:0016020">
    <property type="term" value="C:membrane"/>
    <property type="evidence" value="ECO:0007669"/>
    <property type="project" value="UniProtKB-SubCell"/>
</dbReference>
<dbReference type="PANTHER" id="PTHR47354">
    <property type="entry name" value="NADH OXIDOREDUCTASE HCR"/>
    <property type="match status" value="1"/>
</dbReference>
<dbReference type="InterPro" id="IPR013130">
    <property type="entry name" value="Fe3_Rdtase_TM_dom"/>
</dbReference>
<dbReference type="PROSITE" id="PS51384">
    <property type="entry name" value="FAD_FR"/>
    <property type="match status" value="1"/>
</dbReference>
<keyword evidence="10" id="KW-0408">Iron</keyword>
<dbReference type="Gene3D" id="3.40.50.80">
    <property type="entry name" value="Nucleotide-binding domain of ferredoxin-NADP reductase (FNR) module"/>
    <property type="match status" value="1"/>
</dbReference>
<evidence type="ECO:0000256" key="12">
    <source>
        <dbReference type="ARBA" id="ARBA00023136"/>
    </source>
</evidence>
<dbReference type="KEGG" id="ccn:H924_12160"/>
<evidence type="ECO:0000259" key="14">
    <source>
        <dbReference type="PROSITE" id="PS51384"/>
    </source>
</evidence>
<dbReference type="GO" id="GO:0046872">
    <property type="term" value="F:metal ion binding"/>
    <property type="evidence" value="ECO:0007669"/>
    <property type="project" value="UniProtKB-KW"/>
</dbReference>
<evidence type="ECO:0000313" key="16">
    <source>
        <dbReference type="Proteomes" id="UP000011760"/>
    </source>
</evidence>
<dbReference type="STRING" id="1121353.H924_12160"/>
<evidence type="ECO:0000256" key="2">
    <source>
        <dbReference type="ARBA" id="ARBA00004141"/>
    </source>
</evidence>
<dbReference type="eggNOG" id="COG1018">
    <property type="taxonomic scope" value="Bacteria"/>
</dbReference>
<dbReference type="HOGENOM" id="CLU_003827_19_1_11"/>
<dbReference type="SUPFAM" id="SSF52343">
    <property type="entry name" value="Ferredoxin reductase-like, C-terminal NADP-linked domain"/>
    <property type="match status" value="1"/>
</dbReference>
<keyword evidence="7" id="KW-0274">FAD</keyword>
<sequence>MVYSAAWLVMLFVLYLWTQAGGVQSLLDDPASSESLNSLGRLLGLIASAALLIQVLLMARIPIMEEALGHDCLTYMHRILGFSSFFLILAHIVLVVFAQVDLTDNPAVGFIATFWDMTWNYPGMLMAVAGTAALIMVVLTSIKAARSSMRYENWHLIHLYAYLGVAFAQPHQLWTGTSFLSSPLAQTFWWGLWIASAGSVIVYRLLLPAFVSLRHDLRVESISFPAVPGAEPLVRVVLRGRKLDRMRVAGGQFFNFRFAGAGVTRALPLSLSADPTAERLEITAAVRGPKTTRLASLKPGTRVFIEGPYGRFHKYAKAYTNTAFIASGTGIMPIISLMESMGEQARGAVLILRAGNVETSPYFARVQQLTQQLGVKVVVMGGSRKDLAYRPATLSQAFSKIIPNIARTDVFICGSTGWMNLATSAARKAGAGTIHAEKFSI</sequence>
<evidence type="ECO:0000256" key="7">
    <source>
        <dbReference type="ARBA" id="ARBA00022827"/>
    </source>
</evidence>
<dbReference type="EMBL" id="CP004354">
    <property type="protein sequence ID" value="AGG67855.1"/>
    <property type="molecule type" value="Genomic_DNA"/>
</dbReference>
<gene>
    <name evidence="15" type="ORF">H924_12160</name>
</gene>
<reference evidence="15 16" key="1">
    <citation type="submission" date="2013-02" db="EMBL/GenBank/DDBJ databases">
        <title>The complete genome sequence of Corynebacterium callunae DSM 20147.</title>
        <authorList>
            <person name="Ruckert C."/>
            <person name="Albersmeier A."/>
            <person name="Kalinowski J."/>
        </authorList>
    </citation>
    <scope>NUCLEOTIDE SEQUENCE [LARGE SCALE GENOMIC DNA]</scope>
    <source>
        <strain evidence="15 16">DSM 20147</strain>
    </source>
</reference>
<dbReference type="PATRIC" id="fig|1121353.3.peg.2486"/>
<keyword evidence="9" id="KW-0560">Oxidoreductase</keyword>
<evidence type="ECO:0000256" key="8">
    <source>
        <dbReference type="ARBA" id="ARBA00022989"/>
    </source>
</evidence>
<dbReference type="Gene3D" id="2.40.30.10">
    <property type="entry name" value="Translation factors"/>
    <property type="match status" value="1"/>
</dbReference>
<organism evidence="15 16">
    <name type="scientific">Corynebacterium callunae DSM 20147</name>
    <dbReference type="NCBI Taxonomy" id="1121353"/>
    <lineage>
        <taxon>Bacteria</taxon>
        <taxon>Bacillati</taxon>
        <taxon>Actinomycetota</taxon>
        <taxon>Actinomycetes</taxon>
        <taxon>Mycobacteriales</taxon>
        <taxon>Corynebacteriaceae</taxon>
        <taxon>Corynebacterium</taxon>
    </lineage>
</organism>
<evidence type="ECO:0000313" key="15">
    <source>
        <dbReference type="EMBL" id="AGG67855.1"/>
    </source>
</evidence>
<dbReference type="PRINTS" id="PR00410">
    <property type="entry name" value="PHEHYDRXLASE"/>
</dbReference>
<evidence type="ECO:0000256" key="9">
    <source>
        <dbReference type="ARBA" id="ARBA00023002"/>
    </source>
</evidence>
<keyword evidence="4 13" id="KW-0812">Transmembrane</keyword>
<comment type="cofactor">
    <cofactor evidence="1">
        <name>FAD</name>
        <dbReference type="ChEBI" id="CHEBI:57692"/>
    </cofactor>
</comment>
<accession>M1UHI8</accession>
<name>M1UHI8_9CORY</name>
<dbReference type="PANTHER" id="PTHR47354:SF8">
    <property type="entry name" value="1,2-PHENYLACETYL-COA EPOXIDASE, SUBUNIT E"/>
    <property type="match status" value="1"/>
</dbReference>
<dbReference type="SUPFAM" id="SSF63380">
    <property type="entry name" value="Riboflavin synthase domain-like"/>
    <property type="match status" value="1"/>
</dbReference>
<keyword evidence="11" id="KW-0411">Iron-sulfur</keyword>
<feature type="domain" description="FAD-binding FR-type" evidence="14">
    <location>
        <begin position="212"/>
        <end position="315"/>
    </location>
</feature>
<dbReference type="InterPro" id="IPR050415">
    <property type="entry name" value="MRET"/>
</dbReference>
<protein>
    <submittedName>
        <fullName evidence="15">Oxidoreductase</fullName>
    </submittedName>
</protein>
<keyword evidence="5" id="KW-0001">2Fe-2S</keyword>
<evidence type="ECO:0000256" key="11">
    <source>
        <dbReference type="ARBA" id="ARBA00023014"/>
    </source>
</evidence>
<evidence type="ECO:0000256" key="5">
    <source>
        <dbReference type="ARBA" id="ARBA00022714"/>
    </source>
</evidence>
<feature type="transmembrane region" description="Helical" evidence="13">
    <location>
        <begin position="79"/>
        <end position="99"/>
    </location>
</feature>
<comment type="subcellular location">
    <subcellularLocation>
        <location evidence="2">Membrane</location>
        <topology evidence="2">Multi-pass membrane protein</topology>
    </subcellularLocation>
</comment>
<feature type="transmembrane region" description="Helical" evidence="13">
    <location>
        <begin position="188"/>
        <end position="207"/>
    </location>
</feature>
<keyword evidence="6" id="KW-0479">Metal-binding</keyword>
<evidence type="ECO:0000256" key="13">
    <source>
        <dbReference type="SAM" id="Phobius"/>
    </source>
</evidence>
<dbReference type="InterPro" id="IPR039261">
    <property type="entry name" value="FNR_nucleotide-bd"/>
</dbReference>
<proteinExistence type="predicted"/>
<keyword evidence="8 13" id="KW-1133">Transmembrane helix</keyword>
<evidence type="ECO:0000256" key="10">
    <source>
        <dbReference type="ARBA" id="ARBA00023004"/>
    </source>
</evidence>
<dbReference type="AlphaFoldDB" id="M1UHI8"/>
<dbReference type="GO" id="GO:0016491">
    <property type="term" value="F:oxidoreductase activity"/>
    <property type="evidence" value="ECO:0007669"/>
    <property type="project" value="UniProtKB-KW"/>
</dbReference>
<evidence type="ECO:0000256" key="6">
    <source>
        <dbReference type="ARBA" id="ARBA00022723"/>
    </source>
</evidence>
<dbReference type="Pfam" id="PF01794">
    <property type="entry name" value="Ferric_reduct"/>
    <property type="match status" value="1"/>
</dbReference>